<dbReference type="EMBL" id="RYZS01000001">
    <property type="protein sequence ID" value="RVU94481.1"/>
    <property type="molecule type" value="Genomic_DNA"/>
</dbReference>
<keyword evidence="1" id="KW-0472">Membrane</keyword>
<dbReference type="InterPro" id="IPR049746">
    <property type="entry name" value="TcpD-like_C"/>
</dbReference>
<dbReference type="RefSeq" id="WP_010743153.1">
    <property type="nucleotide sequence ID" value="NZ_CAAKNX010000181.1"/>
</dbReference>
<keyword evidence="1" id="KW-1133">Transmembrane helix</keyword>
<accession>A0A437ULR4</accession>
<evidence type="ECO:0000313" key="4">
    <source>
        <dbReference type="Proteomes" id="UP000288388"/>
    </source>
</evidence>
<proteinExistence type="predicted"/>
<evidence type="ECO:0000313" key="3">
    <source>
        <dbReference type="EMBL" id="RVU95749.1"/>
    </source>
</evidence>
<dbReference type="EMBL" id="RYZS01000001">
    <property type="protein sequence ID" value="RVU95749.1"/>
    <property type="molecule type" value="Genomic_DNA"/>
</dbReference>
<name>A0A437ULR4_ENTAV</name>
<dbReference type="Proteomes" id="UP000288388">
    <property type="component" value="Unassembled WGS sequence"/>
</dbReference>
<dbReference type="AlphaFoldDB" id="A0A437ULR4"/>
<sequence>MGLKQLSDFILEQGKYAIIMLVVYLASKNFAKSKVVQIISAFVGGAIAYFFLNDPEKVFDGMGTIIEKLFGG</sequence>
<reference evidence="2 4" key="1">
    <citation type="submission" date="2018-12" db="EMBL/GenBank/DDBJ databases">
        <title>A novel vanA-carrying plasmid in a clinical isolate of Enterococcus avium.</title>
        <authorList>
            <person name="Bernasconi O.J."/>
            <person name="Luzzaro F."/>
            <person name="Endimiani A."/>
        </authorList>
    </citation>
    <scope>NUCLEOTIDE SEQUENCE [LARGE SCALE GENOMIC DNA]</scope>
    <source>
        <strain evidence="2 4">LC0559/18</strain>
    </source>
</reference>
<dbReference type="NCBIfam" id="NF040686">
    <property type="entry name" value="TcpD_dom"/>
    <property type="match status" value="1"/>
</dbReference>
<protein>
    <submittedName>
        <fullName evidence="2">Uncharacterized protein</fullName>
    </submittedName>
</protein>
<feature type="transmembrane region" description="Helical" evidence="1">
    <location>
        <begin position="35"/>
        <end position="52"/>
    </location>
</feature>
<gene>
    <name evidence="2" type="ORF">EK398_06250</name>
    <name evidence="3" type="ORF">EK398_13330</name>
</gene>
<evidence type="ECO:0000256" key="1">
    <source>
        <dbReference type="SAM" id="Phobius"/>
    </source>
</evidence>
<keyword evidence="1" id="KW-0812">Transmembrane</keyword>
<evidence type="ECO:0000313" key="2">
    <source>
        <dbReference type="EMBL" id="RVU94481.1"/>
    </source>
</evidence>
<organism evidence="2 4">
    <name type="scientific">Enterococcus avium</name>
    <name type="common">Streptococcus avium</name>
    <dbReference type="NCBI Taxonomy" id="33945"/>
    <lineage>
        <taxon>Bacteria</taxon>
        <taxon>Bacillati</taxon>
        <taxon>Bacillota</taxon>
        <taxon>Bacilli</taxon>
        <taxon>Lactobacillales</taxon>
        <taxon>Enterococcaceae</taxon>
        <taxon>Enterococcus</taxon>
    </lineage>
</organism>
<comment type="caution">
    <text evidence="2">The sequence shown here is derived from an EMBL/GenBank/DDBJ whole genome shotgun (WGS) entry which is preliminary data.</text>
</comment>